<evidence type="ECO:0000313" key="3">
    <source>
        <dbReference type="Proteomes" id="UP001500002"/>
    </source>
</evidence>
<sequence>MDINTFYALFSATCFTLTGLWWNVVHNRPGWGRNPAMRRAIGGVYLSFFLPALMGLFAQVGGTESPVIWRASFVVIALVGGVSMIVLLAQARADRQTWSVVATQAAAGVVYAVIAVLGLAPELVGGLGLRPIQVEALLLIVLIALAHALAWRFMVESTDRTHADA</sequence>
<reference evidence="2 3" key="1">
    <citation type="journal article" date="2019" name="Int. J. Syst. Evol. Microbiol.">
        <title>The Global Catalogue of Microorganisms (GCM) 10K type strain sequencing project: providing services to taxonomists for standard genome sequencing and annotation.</title>
        <authorList>
            <consortium name="The Broad Institute Genomics Platform"/>
            <consortium name="The Broad Institute Genome Sequencing Center for Infectious Disease"/>
            <person name="Wu L."/>
            <person name="Ma J."/>
        </authorList>
    </citation>
    <scope>NUCLEOTIDE SEQUENCE [LARGE SCALE GENOMIC DNA]</scope>
    <source>
        <strain evidence="2 3">JCM 14322</strain>
    </source>
</reference>
<keyword evidence="3" id="KW-1185">Reference proteome</keyword>
<protein>
    <submittedName>
        <fullName evidence="2">Uncharacterized protein</fullName>
    </submittedName>
</protein>
<feature type="transmembrane region" description="Helical" evidence="1">
    <location>
        <begin position="132"/>
        <end position="151"/>
    </location>
</feature>
<feature type="transmembrane region" description="Helical" evidence="1">
    <location>
        <begin position="6"/>
        <end position="24"/>
    </location>
</feature>
<feature type="transmembrane region" description="Helical" evidence="1">
    <location>
        <begin position="44"/>
        <end position="61"/>
    </location>
</feature>
<keyword evidence="1" id="KW-1133">Transmembrane helix</keyword>
<dbReference type="EMBL" id="BAAANJ010000004">
    <property type="protein sequence ID" value="GAA1804438.1"/>
    <property type="molecule type" value="Genomic_DNA"/>
</dbReference>
<evidence type="ECO:0000313" key="2">
    <source>
        <dbReference type="EMBL" id="GAA1804438.1"/>
    </source>
</evidence>
<evidence type="ECO:0000256" key="1">
    <source>
        <dbReference type="SAM" id="Phobius"/>
    </source>
</evidence>
<proteinExistence type="predicted"/>
<feature type="transmembrane region" description="Helical" evidence="1">
    <location>
        <begin position="67"/>
        <end position="88"/>
    </location>
</feature>
<accession>A0ABN2LZT5</accession>
<name>A0ABN2LZT5_9MICO</name>
<organism evidence="2 3">
    <name type="scientific">Agromyces neolithicus</name>
    <dbReference type="NCBI Taxonomy" id="269420"/>
    <lineage>
        <taxon>Bacteria</taxon>
        <taxon>Bacillati</taxon>
        <taxon>Actinomycetota</taxon>
        <taxon>Actinomycetes</taxon>
        <taxon>Micrococcales</taxon>
        <taxon>Microbacteriaceae</taxon>
        <taxon>Agromyces</taxon>
    </lineage>
</organism>
<gene>
    <name evidence="2" type="ORF">GCM10009749_10690</name>
</gene>
<keyword evidence="1" id="KW-0472">Membrane</keyword>
<keyword evidence="1" id="KW-0812">Transmembrane</keyword>
<dbReference type="Proteomes" id="UP001500002">
    <property type="component" value="Unassembled WGS sequence"/>
</dbReference>
<feature type="transmembrane region" description="Helical" evidence="1">
    <location>
        <begin position="100"/>
        <end position="120"/>
    </location>
</feature>
<comment type="caution">
    <text evidence="2">The sequence shown here is derived from an EMBL/GenBank/DDBJ whole genome shotgun (WGS) entry which is preliminary data.</text>
</comment>
<dbReference type="RefSeq" id="WP_344294201.1">
    <property type="nucleotide sequence ID" value="NZ_BAAANJ010000004.1"/>
</dbReference>